<evidence type="ECO:0000256" key="4">
    <source>
        <dbReference type="ARBA" id="ARBA00047942"/>
    </source>
</evidence>
<name>A0A0K1S2C5_9CHRO</name>
<dbReference type="InterPro" id="IPR046818">
    <property type="entry name" value="MmeI_C"/>
</dbReference>
<dbReference type="Pfam" id="PF20464">
    <property type="entry name" value="MmeI_N"/>
    <property type="match status" value="1"/>
</dbReference>
<dbReference type="GO" id="GO:0009007">
    <property type="term" value="F:site-specific DNA-methyltransferase (adenine-specific) activity"/>
    <property type="evidence" value="ECO:0007669"/>
    <property type="project" value="UniProtKB-EC"/>
</dbReference>
<dbReference type="GO" id="GO:0032259">
    <property type="term" value="P:methylation"/>
    <property type="evidence" value="ECO:0007669"/>
    <property type="project" value="UniProtKB-KW"/>
</dbReference>
<evidence type="ECO:0000259" key="5">
    <source>
        <dbReference type="Pfam" id="PF20464"/>
    </source>
</evidence>
<feature type="domain" description="MmeI-like target recognition" evidence="7">
    <location>
        <begin position="617"/>
        <end position="818"/>
    </location>
</feature>
<dbReference type="InterPro" id="IPR029063">
    <property type="entry name" value="SAM-dependent_MTases_sf"/>
</dbReference>
<dbReference type="InterPro" id="IPR046820">
    <property type="entry name" value="MmeI_TRD"/>
</dbReference>
<dbReference type="Pfam" id="PF20473">
    <property type="entry name" value="MmeI_Mtase"/>
    <property type="match status" value="1"/>
</dbReference>
<dbReference type="InterPro" id="IPR002052">
    <property type="entry name" value="DNA_methylase_N6_adenine_CS"/>
</dbReference>
<dbReference type="PROSITE" id="PS00092">
    <property type="entry name" value="N6_MTASE"/>
    <property type="match status" value="1"/>
</dbReference>
<dbReference type="EMBL" id="CP011339">
    <property type="protein sequence ID" value="AKV68148.1"/>
    <property type="molecule type" value="Genomic_DNA"/>
</dbReference>
<organism evidence="10 11">
    <name type="scientific">Microcystis panniformis FACHB-1757</name>
    <dbReference type="NCBI Taxonomy" id="1638788"/>
    <lineage>
        <taxon>Bacteria</taxon>
        <taxon>Bacillati</taxon>
        <taxon>Cyanobacteriota</taxon>
        <taxon>Cyanophyceae</taxon>
        <taxon>Oscillatoriophycideae</taxon>
        <taxon>Chroococcales</taxon>
        <taxon>Microcystaceae</taxon>
        <taxon>Microcystis</taxon>
    </lineage>
</organism>
<dbReference type="PATRIC" id="fig|1638788.3.peg.3156"/>
<evidence type="ECO:0000259" key="6">
    <source>
        <dbReference type="Pfam" id="PF20465"/>
    </source>
</evidence>
<gene>
    <name evidence="10" type="ORF">VL20_3133</name>
</gene>
<feature type="domain" description="MmeI-like helicase spacer" evidence="6">
    <location>
        <begin position="179"/>
        <end position="257"/>
    </location>
</feature>
<evidence type="ECO:0000256" key="3">
    <source>
        <dbReference type="ARBA" id="ARBA00022679"/>
    </source>
</evidence>
<dbReference type="Gene3D" id="3.40.50.150">
    <property type="entry name" value="Vaccinia Virus protein VP39"/>
    <property type="match status" value="1"/>
</dbReference>
<reference evidence="10 11" key="1">
    <citation type="journal article" date="2016" name="Stand. Genomic Sci.">
        <title>Complete genome sequence and genomic characterization of Microcystis panniformis FACHB 1757 by third-generation sequencing.</title>
        <authorList>
            <person name="Zhang J.Y."/>
            <person name="Guan R."/>
            <person name="Zhang H.J."/>
            <person name="Li H."/>
            <person name="Xiao P."/>
            <person name="Yu G.L."/>
            <person name="Du L."/>
            <person name="Cao D.M."/>
            <person name="Zhu B.C."/>
            <person name="Li R.H."/>
            <person name="Lu Z.H."/>
        </authorList>
    </citation>
    <scope>NUCLEOTIDE SEQUENCE [LARGE SCALE GENOMIC DNA]</scope>
    <source>
        <strain evidence="10 11">FACHB-1757</strain>
    </source>
</reference>
<proteinExistence type="predicted"/>
<evidence type="ECO:0000313" key="11">
    <source>
        <dbReference type="Proteomes" id="UP000068167"/>
    </source>
</evidence>
<dbReference type="InterPro" id="IPR050953">
    <property type="entry name" value="N4_N6_ade-DNA_methylase"/>
</dbReference>
<dbReference type="REBASE" id="124475">
    <property type="entry name" value="Mpa1757ORF3133P"/>
</dbReference>
<dbReference type="Pfam" id="PF20467">
    <property type="entry name" value="MmeI_C"/>
    <property type="match status" value="1"/>
</dbReference>
<dbReference type="InterPro" id="IPR046816">
    <property type="entry name" value="MmeI_Mtase"/>
</dbReference>
<dbReference type="SUPFAM" id="SSF53335">
    <property type="entry name" value="S-adenosyl-L-methionine-dependent methyltransferases"/>
    <property type="match status" value="1"/>
</dbReference>
<dbReference type="GO" id="GO:0003676">
    <property type="term" value="F:nucleic acid binding"/>
    <property type="evidence" value="ECO:0007669"/>
    <property type="project" value="InterPro"/>
</dbReference>
<evidence type="ECO:0000256" key="1">
    <source>
        <dbReference type="ARBA" id="ARBA00011900"/>
    </source>
</evidence>
<dbReference type="EC" id="2.1.1.72" evidence="1"/>
<feature type="domain" description="MmeI-like DNA-methyltransferase" evidence="9">
    <location>
        <begin position="333"/>
        <end position="594"/>
    </location>
</feature>
<keyword evidence="11" id="KW-1185">Reference proteome</keyword>
<evidence type="ECO:0000259" key="8">
    <source>
        <dbReference type="Pfam" id="PF20467"/>
    </source>
</evidence>
<dbReference type="KEGG" id="mpk:VL20_3133"/>
<feature type="domain" description="MmeI-like N-terminal" evidence="5">
    <location>
        <begin position="11"/>
        <end position="173"/>
    </location>
</feature>
<sequence>MPLSWNEIKNRAIAFQKEWEGETSEKAESQSFWNDFFHVFGISRRRVASFEQPIKKADNKQGFIDLLWKGTILVEHKSKGKDLEKATQQAKDYFPNLKEHELPRYILVSDFQRFKLYDLDSGNQWEFELSNFVDNVHLFDLIAGYEKRVYKDEDPVNIQAAELMGKLHDCLKEIGYIGHDLEVYLVRLLFCLFADDTGIFNKGIFWEYIDLHTKEDGSDLAMHIDAIFQVLNTPEEKRLKNLDENLTQFPYINGKLFEESLPLAAFDSKMRFMLLEACAFDWGKISPAIFGSMFQAVMNPKERRNLGAHYTSEKNIQKVIKPLFLDDLSREFEKVKGNRNKLLEFQKKIANLYFLDPACGCGNFLIITYRELRDLEILVLQELDKTGQLVTDISTIIQVDVNQFAGIEYDEFAVRVAEVAMWLIDHQMNIKVSNTFGQYFVRLPLKKAAKIVHGNALRIDWEEVISKEKLNFILGNPPFVGHHYQNFDQKEDLKLVLDKIIGSGVMDYVSAWFYKSAQFIQSTKIKVGLVATNSISQGEQSSILWNVLINEFNISIHFAHRTFKWSNEAKGNAAVHCVIIGFASFEANEKYLFDYQTITSEPLLIKAKNINPYLINANNILVFNRKYPLCNVPNMMYGNKPTDGGNFILSEEEKNTLVSKNPLLIKFIRPFISAREFLNGGKKWCLWLLDIKPNELKNIPEILERVEAVKQLRAKSIAASTRNYSYHCLFRQITQPKSDYILVPRTTSENRKYIPIGFFTADNIVSDTCQSIPNGDLYLFGILTSEMHMAWVKYVCGRLKSDYRYSKDIVYNNFPFPENITDKQKQTVETCAQAVLDTRAKYPDSSLADLYDPLTMPPDLLKAHQKLDKAVDLCYRPQPFTSELNRIEYLFELYEKLTAPLLPTSKQKPAKRKNPQ</sequence>
<feature type="domain" description="MmeI-like C-terminal" evidence="8">
    <location>
        <begin position="821"/>
        <end position="901"/>
    </location>
</feature>
<protein>
    <recommendedName>
        <fullName evidence="1">site-specific DNA-methyltransferase (adenine-specific)</fullName>
        <ecNumber evidence="1">2.1.1.72</ecNumber>
    </recommendedName>
</protein>
<dbReference type="AlphaFoldDB" id="A0A0K1S2C5"/>
<evidence type="ECO:0000259" key="9">
    <source>
        <dbReference type="Pfam" id="PF20473"/>
    </source>
</evidence>
<evidence type="ECO:0000256" key="2">
    <source>
        <dbReference type="ARBA" id="ARBA00022603"/>
    </source>
</evidence>
<keyword evidence="2 10" id="KW-0489">Methyltransferase</keyword>
<evidence type="ECO:0000313" key="10">
    <source>
        <dbReference type="EMBL" id="AKV68148.1"/>
    </source>
</evidence>
<keyword evidence="3" id="KW-0808">Transferase</keyword>
<dbReference type="Proteomes" id="UP000068167">
    <property type="component" value="Chromosome"/>
</dbReference>
<dbReference type="InterPro" id="IPR046819">
    <property type="entry name" value="MmeI_hel"/>
</dbReference>
<dbReference type="Pfam" id="PF20465">
    <property type="entry name" value="MmeI_hel"/>
    <property type="match status" value="1"/>
</dbReference>
<dbReference type="PANTHER" id="PTHR33841">
    <property type="entry name" value="DNA METHYLTRANSFERASE YEEA-RELATED"/>
    <property type="match status" value="1"/>
</dbReference>
<dbReference type="PANTHER" id="PTHR33841:SF1">
    <property type="entry name" value="DNA METHYLTRANSFERASE A"/>
    <property type="match status" value="1"/>
</dbReference>
<dbReference type="Pfam" id="PF20466">
    <property type="entry name" value="MmeI_TRD"/>
    <property type="match status" value="1"/>
</dbReference>
<dbReference type="InterPro" id="IPR046817">
    <property type="entry name" value="MmeI_N"/>
</dbReference>
<dbReference type="RefSeq" id="WP_052276722.1">
    <property type="nucleotide sequence ID" value="NZ_CP011339.1"/>
</dbReference>
<comment type="catalytic activity">
    <reaction evidence="4">
        <text>a 2'-deoxyadenosine in DNA + S-adenosyl-L-methionine = an N(6)-methyl-2'-deoxyadenosine in DNA + S-adenosyl-L-homocysteine + H(+)</text>
        <dbReference type="Rhea" id="RHEA:15197"/>
        <dbReference type="Rhea" id="RHEA-COMP:12418"/>
        <dbReference type="Rhea" id="RHEA-COMP:12419"/>
        <dbReference type="ChEBI" id="CHEBI:15378"/>
        <dbReference type="ChEBI" id="CHEBI:57856"/>
        <dbReference type="ChEBI" id="CHEBI:59789"/>
        <dbReference type="ChEBI" id="CHEBI:90615"/>
        <dbReference type="ChEBI" id="CHEBI:90616"/>
        <dbReference type="EC" id="2.1.1.72"/>
    </reaction>
</comment>
<evidence type="ECO:0000259" key="7">
    <source>
        <dbReference type="Pfam" id="PF20466"/>
    </source>
</evidence>
<accession>A0A0K1S2C5</accession>